<sequence length="427" mass="45604">MKLLTNQIGIKGILEVPGDKSISHRSIMFGAMAKGTTTIRKFLRADDCLSTKAMFEELGVKIDDDGDIITVHGTGVNGLKPANKAIDIGNSGTTIRLTTGILAGSSFTTVLYGDESIAKRPMNRVMLPLQEMGAICRGESGTEFPPITITGTPNLKGISYKMPVASAQVKSAILLAALQAEGETVIEEKEITRDHTEDMIRQFGGQITVDGKFIRLQGGQELTGQDVIVPGDISSAAFFLVAASILKDSQLKLINVGLNQTRTGIIDVLTDMGASMTVSEDDQQNKSGSITIETSRLKAVEIGGDIIPRLIDELPVIALLATQAEGRTIIRDAEELKVKETNRIDATARELAKMGAKIEATADGLIIDGPTPLHGAEVTSYGDHRIGMMLAVAALLVEDGDVDLAKPEAVSVSYPNFFDDLSQLIER</sequence>
<keyword evidence="6 9" id="KW-0808">Transferase</keyword>
<reference evidence="11" key="1">
    <citation type="submission" date="2020-12" db="EMBL/GenBank/DDBJ databases">
        <title>Vagococcus allomyrinae sp. nov. and Enterococcus lavae sp. nov., isolated from the larvae of Allomyrina dichotoma.</title>
        <authorList>
            <person name="Lee S.D."/>
        </authorList>
    </citation>
    <scope>NUCLEOTIDE SEQUENCE</scope>
    <source>
        <strain evidence="11">BWB3-3</strain>
    </source>
</reference>
<evidence type="ECO:0000256" key="7">
    <source>
        <dbReference type="ARBA" id="ARBA00023141"/>
    </source>
</evidence>
<dbReference type="NCBIfam" id="TIGR01356">
    <property type="entry name" value="aroA"/>
    <property type="match status" value="1"/>
</dbReference>
<evidence type="ECO:0000313" key="11">
    <source>
        <dbReference type="EMBL" id="MBP1041733.1"/>
    </source>
</evidence>
<feature type="binding site" evidence="9">
    <location>
        <position position="120"/>
    </location>
    <ligand>
        <name>phosphoenolpyruvate</name>
        <dbReference type="ChEBI" id="CHEBI:58702"/>
    </ligand>
</feature>
<feature type="binding site" evidence="9">
    <location>
        <position position="339"/>
    </location>
    <ligand>
        <name>3-phosphoshikimate</name>
        <dbReference type="ChEBI" id="CHEBI:145989"/>
    </ligand>
</feature>
<keyword evidence="4 9" id="KW-0963">Cytoplasm</keyword>
<comment type="catalytic activity">
    <reaction evidence="8">
        <text>3-phosphoshikimate + phosphoenolpyruvate = 5-O-(1-carboxyvinyl)-3-phosphoshikimate + phosphate</text>
        <dbReference type="Rhea" id="RHEA:21256"/>
        <dbReference type="ChEBI" id="CHEBI:43474"/>
        <dbReference type="ChEBI" id="CHEBI:57701"/>
        <dbReference type="ChEBI" id="CHEBI:58702"/>
        <dbReference type="ChEBI" id="CHEBI:145989"/>
        <dbReference type="EC" id="2.5.1.19"/>
    </reaction>
    <physiologicalReaction direction="left-to-right" evidence="8">
        <dbReference type="Rhea" id="RHEA:21257"/>
    </physiologicalReaction>
</comment>
<dbReference type="PROSITE" id="PS00885">
    <property type="entry name" value="EPSP_SYNTHASE_2"/>
    <property type="match status" value="1"/>
</dbReference>
<dbReference type="Proteomes" id="UP000674938">
    <property type="component" value="Unassembled WGS sequence"/>
</dbReference>
<evidence type="ECO:0000256" key="6">
    <source>
        <dbReference type="ARBA" id="ARBA00022679"/>
    </source>
</evidence>
<evidence type="ECO:0000256" key="4">
    <source>
        <dbReference type="ARBA" id="ARBA00022490"/>
    </source>
</evidence>
<feature type="binding site" evidence="9">
    <location>
        <position position="25"/>
    </location>
    <ligand>
        <name>3-phosphoshikimate</name>
        <dbReference type="ChEBI" id="CHEBI:145989"/>
    </ligand>
</feature>
<evidence type="ECO:0000256" key="5">
    <source>
        <dbReference type="ARBA" id="ARBA00022605"/>
    </source>
</evidence>
<protein>
    <recommendedName>
        <fullName evidence="9">3-phosphoshikimate 1-carboxyvinyltransferase</fullName>
        <ecNumber evidence="9">2.5.1.19</ecNumber>
    </recommendedName>
    <alternativeName>
        <fullName evidence="9">5-enolpyruvylshikimate-3-phosphate synthase</fullName>
        <shortName evidence="9">EPSP synthase</shortName>
        <shortName evidence="9">EPSPS</shortName>
    </alternativeName>
</protein>
<dbReference type="GO" id="GO:0005737">
    <property type="term" value="C:cytoplasm"/>
    <property type="evidence" value="ECO:0007669"/>
    <property type="project" value="UniProtKB-SubCell"/>
</dbReference>
<comment type="similarity">
    <text evidence="3 9">Belongs to the EPSP synthase family.</text>
</comment>
<dbReference type="Gene3D" id="3.65.10.10">
    <property type="entry name" value="Enolpyruvate transferase domain"/>
    <property type="match status" value="2"/>
</dbReference>
<feature type="binding site" evidence="9">
    <location>
        <position position="343"/>
    </location>
    <ligand>
        <name>phosphoenolpyruvate</name>
        <dbReference type="ChEBI" id="CHEBI:58702"/>
    </ligand>
</feature>
<dbReference type="RefSeq" id="WP_209528133.1">
    <property type="nucleotide sequence ID" value="NZ_JAEEGA010000007.1"/>
</dbReference>
<evidence type="ECO:0000256" key="2">
    <source>
        <dbReference type="ARBA" id="ARBA00004811"/>
    </source>
</evidence>
<comment type="caution">
    <text evidence="11">The sequence shown here is derived from an EMBL/GenBank/DDBJ whole genome shotgun (WGS) entry which is preliminary data.</text>
</comment>
<dbReference type="GO" id="GO:0003866">
    <property type="term" value="F:3-phosphoshikimate 1-carboxyvinyltransferase activity"/>
    <property type="evidence" value="ECO:0007669"/>
    <property type="project" value="UniProtKB-UniRule"/>
</dbReference>
<dbReference type="GO" id="GO:0008652">
    <property type="term" value="P:amino acid biosynthetic process"/>
    <property type="evidence" value="ECO:0007669"/>
    <property type="project" value="UniProtKB-KW"/>
</dbReference>
<feature type="binding site" evidence="9">
    <location>
        <position position="20"/>
    </location>
    <ligand>
        <name>3-phosphoshikimate</name>
        <dbReference type="ChEBI" id="CHEBI:145989"/>
    </ligand>
</feature>
<dbReference type="InterPro" id="IPR006264">
    <property type="entry name" value="EPSP_synthase"/>
</dbReference>
<feature type="binding site" evidence="9">
    <location>
        <position position="385"/>
    </location>
    <ligand>
        <name>phosphoenolpyruvate</name>
        <dbReference type="ChEBI" id="CHEBI:58702"/>
    </ligand>
</feature>
<feature type="binding site" evidence="9">
    <location>
        <position position="92"/>
    </location>
    <ligand>
        <name>phosphoenolpyruvate</name>
        <dbReference type="ChEBI" id="CHEBI:58702"/>
    </ligand>
</feature>
<proteinExistence type="inferred from homology"/>
<evidence type="ECO:0000256" key="1">
    <source>
        <dbReference type="ARBA" id="ARBA00002174"/>
    </source>
</evidence>
<feature type="binding site" evidence="9">
    <location>
        <position position="21"/>
    </location>
    <ligand>
        <name>3-phosphoshikimate</name>
        <dbReference type="ChEBI" id="CHEBI:145989"/>
    </ligand>
</feature>
<evidence type="ECO:0000256" key="8">
    <source>
        <dbReference type="ARBA" id="ARBA00044633"/>
    </source>
</evidence>
<dbReference type="GO" id="GO:0009423">
    <property type="term" value="P:chorismate biosynthetic process"/>
    <property type="evidence" value="ECO:0007669"/>
    <property type="project" value="UniProtKB-UniRule"/>
</dbReference>
<dbReference type="PROSITE" id="PS00104">
    <property type="entry name" value="EPSP_SYNTHASE_1"/>
    <property type="match status" value="1"/>
</dbReference>
<accession>A0A940PD27</accession>
<dbReference type="InterPro" id="IPR023193">
    <property type="entry name" value="EPSP_synthase_CS"/>
</dbReference>
<feature type="domain" description="Enolpyruvate transferase" evidence="10">
    <location>
        <begin position="10"/>
        <end position="421"/>
    </location>
</feature>
<dbReference type="EC" id="2.5.1.19" evidence="9"/>
<comment type="function">
    <text evidence="1 9">Catalyzes the transfer of the enolpyruvyl moiety of phosphoenolpyruvate (PEP) to the 5-hydroxyl of shikimate-3-phosphate (S3P) to produce enolpyruvyl shikimate-3-phosphate and inorganic phosphate.</text>
</comment>
<keyword evidence="5 9" id="KW-0028">Amino-acid biosynthesis</keyword>
<dbReference type="GO" id="GO:0009073">
    <property type="term" value="P:aromatic amino acid family biosynthetic process"/>
    <property type="evidence" value="ECO:0007669"/>
    <property type="project" value="UniProtKB-KW"/>
</dbReference>
<evidence type="ECO:0000313" key="12">
    <source>
        <dbReference type="Proteomes" id="UP000674938"/>
    </source>
</evidence>
<dbReference type="FunFam" id="3.65.10.10:FF:000006">
    <property type="entry name" value="3-phosphoshikimate 1-carboxyvinyltransferase"/>
    <property type="match status" value="1"/>
</dbReference>
<feature type="binding site" evidence="9">
    <location>
        <position position="20"/>
    </location>
    <ligand>
        <name>phosphoenolpyruvate</name>
        <dbReference type="ChEBI" id="CHEBI:58702"/>
    </ligand>
</feature>
<dbReference type="FunFam" id="3.65.10.10:FF:000005">
    <property type="entry name" value="3-phosphoshikimate 1-carboxyvinyltransferase"/>
    <property type="match status" value="1"/>
</dbReference>
<comment type="subunit">
    <text evidence="9">Monomer.</text>
</comment>
<feature type="binding site" evidence="9">
    <location>
        <position position="168"/>
    </location>
    <ligand>
        <name>3-phosphoshikimate</name>
        <dbReference type="ChEBI" id="CHEBI:145989"/>
    </ligand>
</feature>
<dbReference type="AlphaFoldDB" id="A0A940PD27"/>
<gene>
    <name evidence="9 11" type="primary">aroA</name>
    <name evidence="11" type="ORF">I6N95_12005</name>
</gene>
<feature type="binding site" evidence="9">
    <location>
        <position position="168"/>
    </location>
    <ligand>
        <name>phosphoenolpyruvate</name>
        <dbReference type="ChEBI" id="CHEBI:58702"/>
    </ligand>
</feature>
<feature type="active site" description="Proton acceptor" evidence="9">
    <location>
        <position position="312"/>
    </location>
</feature>
<organism evidence="11 12">
    <name type="scientific">Vagococcus allomyrinae</name>
    <dbReference type="NCBI Taxonomy" id="2794353"/>
    <lineage>
        <taxon>Bacteria</taxon>
        <taxon>Bacillati</taxon>
        <taxon>Bacillota</taxon>
        <taxon>Bacilli</taxon>
        <taxon>Lactobacillales</taxon>
        <taxon>Enterococcaceae</taxon>
        <taxon>Vagococcus</taxon>
    </lineage>
</organism>
<dbReference type="Pfam" id="PF00275">
    <property type="entry name" value="EPSP_synthase"/>
    <property type="match status" value="1"/>
</dbReference>
<feature type="binding site" evidence="9">
    <location>
        <position position="312"/>
    </location>
    <ligand>
        <name>3-phosphoshikimate</name>
        <dbReference type="ChEBI" id="CHEBI:145989"/>
    </ligand>
</feature>
<dbReference type="PANTHER" id="PTHR21090">
    <property type="entry name" value="AROM/DEHYDROQUINATE SYNTHASE"/>
    <property type="match status" value="1"/>
</dbReference>
<dbReference type="EMBL" id="JAEEGA010000007">
    <property type="protein sequence ID" value="MBP1041733.1"/>
    <property type="molecule type" value="Genomic_DNA"/>
</dbReference>
<dbReference type="PIRSF" id="PIRSF000505">
    <property type="entry name" value="EPSPS"/>
    <property type="match status" value="1"/>
</dbReference>
<comment type="pathway">
    <text evidence="2 9">Metabolic intermediate biosynthesis; chorismate biosynthesis; chorismate from D-erythrose 4-phosphate and phosphoenolpyruvate: step 6/7.</text>
</comment>
<evidence type="ECO:0000256" key="3">
    <source>
        <dbReference type="ARBA" id="ARBA00009948"/>
    </source>
</evidence>
<dbReference type="InterPro" id="IPR001986">
    <property type="entry name" value="Enolpyruvate_Tfrase_dom"/>
</dbReference>
<dbReference type="InterPro" id="IPR036968">
    <property type="entry name" value="Enolpyruvate_Tfrase_sf"/>
</dbReference>
<name>A0A940PD27_9ENTE</name>
<dbReference type="HAMAP" id="MF_00210">
    <property type="entry name" value="EPSP_synth"/>
    <property type="match status" value="1"/>
</dbReference>
<keyword evidence="12" id="KW-1185">Reference proteome</keyword>
<dbReference type="CDD" id="cd01556">
    <property type="entry name" value="EPSP_synthase"/>
    <property type="match status" value="1"/>
</dbReference>
<keyword evidence="7 9" id="KW-0057">Aromatic amino acid biosynthesis</keyword>
<evidence type="ECO:0000256" key="9">
    <source>
        <dbReference type="HAMAP-Rule" id="MF_00210"/>
    </source>
</evidence>
<feature type="binding site" evidence="9">
    <location>
        <position position="166"/>
    </location>
    <ligand>
        <name>3-phosphoshikimate</name>
        <dbReference type="ChEBI" id="CHEBI:145989"/>
    </ligand>
</feature>
<dbReference type="InterPro" id="IPR013792">
    <property type="entry name" value="RNA3'P_cycl/enolpyr_Trfase_a/b"/>
</dbReference>
<dbReference type="SUPFAM" id="SSF55205">
    <property type="entry name" value="EPT/RTPC-like"/>
    <property type="match status" value="1"/>
</dbReference>
<comment type="subcellular location">
    <subcellularLocation>
        <location evidence="9">Cytoplasm</location>
    </subcellularLocation>
</comment>
<comment type="caution">
    <text evidence="9">Lacks conserved residue(s) required for the propagation of feature annotation.</text>
</comment>
<evidence type="ECO:0000259" key="10">
    <source>
        <dbReference type="Pfam" id="PF00275"/>
    </source>
</evidence>
<dbReference type="PANTHER" id="PTHR21090:SF5">
    <property type="entry name" value="PENTAFUNCTIONAL AROM POLYPEPTIDE"/>
    <property type="match status" value="1"/>
</dbReference>